<dbReference type="EMBL" id="BK015995">
    <property type="protein sequence ID" value="DAF88794.1"/>
    <property type="molecule type" value="Genomic_DNA"/>
</dbReference>
<feature type="compositionally biased region" description="Basic and acidic residues" evidence="1">
    <location>
        <begin position="25"/>
        <end position="42"/>
    </location>
</feature>
<evidence type="ECO:0000313" key="2">
    <source>
        <dbReference type="EMBL" id="DAF88794.1"/>
    </source>
</evidence>
<proteinExistence type="predicted"/>
<name>A0A8S5U2X8_9CAUD</name>
<sequence>MKEAERLSYLFRYKDNKESDDENENLEKQKVNTDKKEKGNDK</sequence>
<evidence type="ECO:0000256" key="1">
    <source>
        <dbReference type="SAM" id="MobiDB-lite"/>
    </source>
</evidence>
<organism evidence="2">
    <name type="scientific">Myoviridae sp. ctQdF5</name>
    <dbReference type="NCBI Taxonomy" id="2825101"/>
    <lineage>
        <taxon>Viruses</taxon>
        <taxon>Duplodnaviria</taxon>
        <taxon>Heunggongvirae</taxon>
        <taxon>Uroviricota</taxon>
        <taxon>Caudoviricetes</taxon>
    </lineage>
</organism>
<feature type="region of interest" description="Disordered" evidence="1">
    <location>
        <begin position="14"/>
        <end position="42"/>
    </location>
</feature>
<accession>A0A8S5U2X8</accession>
<protein>
    <submittedName>
        <fullName evidence="2">Uncharacterized protein</fullName>
    </submittedName>
</protein>
<reference evidence="2" key="1">
    <citation type="journal article" date="2021" name="Proc. Natl. Acad. Sci. U.S.A.">
        <title>A Catalog of Tens of Thousands of Viruses from Human Metagenomes Reveals Hidden Associations with Chronic Diseases.</title>
        <authorList>
            <person name="Tisza M.J."/>
            <person name="Buck C.B."/>
        </authorList>
    </citation>
    <scope>NUCLEOTIDE SEQUENCE</scope>
    <source>
        <strain evidence="2">CtQdF5</strain>
    </source>
</reference>